<evidence type="ECO:0000256" key="9">
    <source>
        <dbReference type="SAM" id="Phobius"/>
    </source>
</evidence>
<proteinExistence type="inferred from homology"/>
<feature type="region of interest" description="Disordered" evidence="8">
    <location>
        <begin position="521"/>
        <end position="615"/>
    </location>
</feature>
<keyword evidence="4 9" id="KW-0812">Transmembrane</keyword>
<dbReference type="SUPFAM" id="SSF103473">
    <property type="entry name" value="MFS general substrate transporter"/>
    <property type="match status" value="1"/>
</dbReference>
<reference evidence="11 12" key="1">
    <citation type="submission" date="2017-03" db="EMBL/GenBank/DDBJ databases">
        <title>Genomes of endolithic fungi from Antarctica.</title>
        <authorList>
            <person name="Coleine C."/>
            <person name="Masonjones S."/>
            <person name="Stajich J.E."/>
        </authorList>
    </citation>
    <scope>NUCLEOTIDE SEQUENCE [LARGE SCALE GENOMIC DNA]</scope>
    <source>
        <strain evidence="11 12">CCFEE 5311</strain>
    </source>
</reference>
<evidence type="ECO:0000256" key="3">
    <source>
        <dbReference type="ARBA" id="ARBA00022448"/>
    </source>
</evidence>
<feature type="transmembrane region" description="Helical" evidence="9">
    <location>
        <begin position="309"/>
        <end position="330"/>
    </location>
</feature>
<evidence type="ECO:0000313" key="12">
    <source>
        <dbReference type="Proteomes" id="UP000310066"/>
    </source>
</evidence>
<dbReference type="InterPro" id="IPR020846">
    <property type="entry name" value="MFS_dom"/>
</dbReference>
<comment type="similarity">
    <text evidence="2 7">Belongs to the major facilitator superfamily. Sugar transporter (TC 2.A.1.1) family.</text>
</comment>
<name>A0A4U0U2E4_9PEZI</name>
<dbReference type="InterPro" id="IPR005828">
    <property type="entry name" value="MFS_sugar_transport-like"/>
</dbReference>
<evidence type="ECO:0000256" key="2">
    <source>
        <dbReference type="ARBA" id="ARBA00010992"/>
    </source>
</evidence>
<dbReference type="AlphaFoldDB" id="A0A4U0U2E4"/>
<dbReference type="PANTHER" id="PTHR48022">
    <property type="entry name" value="PLASTIDIC GLUCOSE TRANSPORTER 4"/>
    <property type="match status" value="1"/>
</dbReference>
<dbReference type="OrthoDB" id="6612291at2759"/>
<feature type="transmembrane region" description="Helical" evidence="9">
    <location>
        <begin position="435"/>
        <end position="456"/>
    </location>
</feature>
<feature type="transmembrane region" description="Helical" evidence="9">
    <location>
        <begin position="12"/>
        <end position="29"/>
    </location>
</feature>
<comment type="subcellular location">
    <subcellularLocation>
        <location evidence="1">Membrane</location>
        <topology evidence="1">Multi-pass membrane protein</topology>
    </subcellularLocation>
</comment>
<dbReference type="EMBL" id="NAJP01000116">
    <property type="protein sequence ID" value="TKA28556.1"/>
    <property type="molecule type" value="Genomic_DNA"/>
</dbReference>
<dbReference type="STRING" id="329885.A0A4U0U2E4"/>
<dbReference type="InterPro" id="IPR050360">
    <property type="entry name" value="MFS_Sugar_Transporters"/>
</dbReference>
<dbReference type="NCBIfam" id="TIGR00879">
    <property type="entry name" value="SP"/>
    <property type="match status" value="1"/>
</dbReference>
<keyword evidence="3 7" id="KW-0813">Transport</keyword>
<dbReference type="Proteomes" id="UP000310066">
    <property type="component" value="Unassembled WGS sequence"/>
</dbReference>
<evidence type="ECO:0000256" key="6">
    <source>
        <dbReference type="ARBA" id="ARBA00023136"/>
    </source>
</evidence>
<evidence type="ECO:0000256" key="5">
    <source>
        <dbReference type="ARBA" id="ARBA00022989"/>
    </source>
</evidence>
<dbReference type="Gene3D" id="1.20.1250.20">
    <property type="entry name" value="MFS general substrate transporter like domains"/>
    <property type="match status" value="1"/>
</dbReference>
<dbReference type="PRINTS" id="PR00171">
    <property type="entry name" value="SUGRTRNSPORT"/>
</dbReference>
<evidence type="ECO:0000256" key="4">
    <source>
        <dbReference type="ARBA" id="ARBA00022692"/>
    </source>
</evidence>
<feature type="transmembrane region" description="Helical" evidence="9">
    <location>
        <begin position="342"/>
        <end position="363"/>
    </location>
</feature>
<comment type="caution">
    <text evidence="11">The sequence shown here is derived from an EMBL/GenBank/DDBJ whole genome shotgun (WGS) entry which is preliminary data.</text>
</comment>
<feature type="transmembrane region" description="Helical" evidence="9">
    <location>
        <begin position="153"/>
        <end position="172"/>
    </location>
</feature>
<feature type="compositionally biased region" description="Basic and acidic residues" evidence="8">
    <location>
        <begin position="590"/>
        <end position="615"/>
    </location>
</feature>
<dbReference type="InterPro" id="IPR003663">
    <property type="entry name" value="Sugar/inositol_transpt"/>
</dbReference>
<feature type="transmembrane region" description="Helical" evidence="9">
    <location>
        <begin position="64"/>
        <end position="86"/>
    </location>
</feature>
<evidence type="ECO:0000256" key="7">
    <source>
        <dbReference type="RuleBase" id="RU003346"/>
    </source>
</evidence>
<feature type="compositionally biased region" description="Basic and acidic residues" evidence="8">
    <location>
        <begin position="559"/>
        <end position="578"/>
    </location>
</feature>
<feature type="transmembrane region" description="Helical" evidence="9">
    <location>
        <begin position="369"/>
        <end position="394"/>
    </location>
</feature>
<keyword evidence="6 9" id="KW-0472">Membrane</keyword>
<dbReference type="GO" id="GO:0005351">
    <property type="term" value="F:carbohydrate:proton symporter activity"/>
    <property type="evidence" value="ECO:0007669"/>
    <property type="project" value="TreeGrafter"/>
</dbReference>
<evidence type="ECO:0000256" key="1">
    <source>
        <dbReference type="ARBA" id="ARBA00004141"/>
    </source>
</evidence>
<feature type="transmembrane region" description="Helical" evidence="9">
    <location>
        <begin position="274"/>
        <end position="297"/>
    </location>
</feature>
<organism evidence="11 12">
    <name type="scientific">Friedmanniomyces endolithicus</name>
    <dbReference type="NCBI Taxonomy" id="329885"/>
    <lineage>
        <taxon>Eukaryota</taxon>
        <taxon>Fungi</taxon>
        <taxon>Dikarya</taxon>
        <taxon>Ascomycota</taxon>
        <taxon>Pezizomycotina</taxon>
        <taxon>Dothideomycetes</taxon>
        <taxon>Dothideomycetidae</taxon>
        <taxon>Mycosphaerellales</taxon>
        <taxon>Teratosphaeriaceae</taxon>
        <taxon>Friedmanniomyces</taxon>
    </lineage>
</organism>
<dbReference type="Pfam" id="PF00083">
    <property type="entry name" value="Sugar_tr"/>
    <property type="match status" value="1"/>
</dbReference>
<protein>
    <recommendedName>
        <fullName evidence="10">Major facilitator superfamily (MFS) profile domain-containing protein</fullName>
    </recommendedName>
</protein>
<evidence type="ECO:0000259" key="10">
    <source>
        <dbReference type="PROSITE" id="PS50850"/>
    </source>
</evidence>
<sequence length="615" mass="67687">MARYGGLRGARLQVAIGMVAGLAFFLFGYDQGDLAGLLVVPEFRRQFPQVDTIGNPGSLHVATIQGITVAAWNIGCFISAMLTIFWGDVIGRKKTIFLGTTFLMIGEIIQATSFSYGQFVAGRVIAGFGNGFNTATVPAWQAECTKAHRRGTLLMISAGACIAAGLSFSYWMDFGFSFINNSSAAWRVPIAIQLVFALIVLGLMVVMPESPPWLILSGREDEALNVLSALNDHDRDAVETRQEFLQIKDAVIEMSKGNTSDVASMGDYRHLHRVVLAFILQCFQQMSGINLVTQYLALMFVQQFGYTRWGAMLIAACAGTEFFLASFVAVIGIDRFWGRRSLLMFGASGMSVCMVLITIMTYLHLGNSLIAGTVFIFGYCTFFAIGWQGMAWLYQVEIIPLRIRGPANALSTAANWLFNFVVVLIAPVAFHNIGWKTYIIFAVTNFAAVPVIYFLFPETGYRSLEEVDVIFHAASLGPNPWLNVRKIAANEPLWYGRDGEEPFVYEESEWHKKHVRFSDEIQSSDGTSTTLKDGSASNGSSPTDFVGRDVRTSSDGNADDWKEKDEVIAGGESPREYGEEACPSPVISRTSRDRASRDRGLRSAGRDTRSAGRGY</sequence>
<gene>
    <name evidence="11" type="ORF">B0A54_16238</name>
</gene>
<dbReference type="PANTHER" id="PTHR48022:SF68">
    <property type="entry name" value="MAJOR FACILITATOR SUPERFAMILY (MFS) PROFILE DOMAIN-CONTAINING PROTEIN-RELATED"/>
    <property type="match status" value="1"/>
</dbReference>
<feature type="transmembrane region" description="Helical" evidence="9">
    <location>
        <begin position="406"/>
        <end position="429"/>
    </location>
</feature>
<dbReference type="PROSITE" id="PS50850">
    <property type="entry name" value="MFS"/>
    <property type="match status" value="1"/>
</dbReference>
<evidence type="ECO:0000313" key="11">
    <source>
        <dbReference type="EMBL" id="TKA28556.1"/>
    </source>
</evidence>
<dbReference type="InterPro" id="IPR036259">
    <property type="entry name" value="MFS_trans_sf"/>
</dbReference>
<accession>A0A4U0U2E4</accession>
<feature type="compositionally biased region" description="Polar residues" evidence="8">
    <location>
        <begin position="521"/>
        <end position="543"/>
    </location>
</feature>
<feature type="domain" description="Major facilitator superfamily (MFS) profile" evidence="10">
    <location>
        <begin position="16"/>
        <end position="460"/>
    </location>
</feature>
<dbReference type="GO" id="GO:0016020">
    <property type="term" value="C:membrane"/>
    <property type="evidence" value="ECO:0007669"/>
    <property type="project" value="UniProtKB-SubCell"/>
</dbReference>
<keyword evidence="5 9" id="KW-1133">Transmembrane helix</keyword>
<feature type="transmembrane region" description="Helical" evidence="9">
    <location>
        <begin position="184"/>
        <end position="206"/>
    </location>
</feature>
<evidence type="ECO:0000256" key="8">
    <source>
        <dbReference type="SAM" id="MobiDB-lite"/>
    </source>
</evidence>